<proteinExistence type="predicted"/>
<dbReference type="EMBL" id="FZNX01000003">
    <property type="protein sequence ID" value="SNR58445.1"/>
    <property type="molecule type" value="Genomic_DNA"/>
</dbReference>
<evidence type="ECO:0000259" key="1">
    <source>
        <dbReference type="Pfam" id="PF13280"/>
    </source>
</evidence>
<evidence type="ECO:0000313" key="2">
    <source>
        <dbReference type="EMBL" id="SNR58445.1"/>
    </source>
</evidence>
<dbReference type="Pfam" id="PF13280">
    <property type="entry name" value="WYL"/>
    <property type="match status" value="1"/>
</dbReference>
<sequence>MTAEFFRRYYILKIVSNPKYFGIYNDEFVLRHELQKVLIKKFEEFKGNTFLDKLKFNSEKTLRRDLVYIKEFFGVEIKLKRNFGYYIKGGKLSLEMENVFYRVEHLLISKKAAESSSFITLDKATLNTNIDLLSLINAIEHKFLVHISYNGWYDDNKFESVEKTQFQPLHIKEKHKSWHLIAYDINNKKIKTFYLDERLDKIQIFNKIVEDSIEFNEDEYFRYSIGILSEGLKVEKIRIKVANHHLKYLLASPIHKSQKLISFAKEMDSNEHNYSNPDMWGEVEVTLKANYEFVMEMLKYNQWVKIISPKPVVDYFKEHLDLIAEYYK</sequence>
<dbReference type="PANTHER" id="PTHR34580:SF9">
    <property type="entry name" value="SLL5097 PROTEIN"/>
    <property type="match status" value="1"/>
</dbReference>
<keyword evidence="2" id="KW-0238">DNA-binding</keyword>
<dbReference type="InterPro" id="IPR026881">
    <property type="entry name" value="WYL_dom"/>
</dbReference>
<reference evidence="3" key="1">
    <citation type="submission" date="2017-06" db="EMBL/GenBank/DDBJ databases">
        <authorList>
            <person name="Varghese N."/>
            <person name="Submissions S."/>
        </authorList>
    </citation>
    <scope>NUCLEOTIDE SEQUENCE [LARGE SCALE GENOMIC DNA]</scope>
    <source>
        <strain evidence="3">DSM 27993</strain>
    </source>
</reference>
<dbReference type="Proteomes" id="UP000198412">
    <property type="component" value="Unassembled WGS sequence"/>
</dbReference>
<organism evidence="2 3">
    <name type="scientific">Lutibacter flavus</name>
    <dbReference type="NCBI Taxonomy" id="691689"/>
    <lineage>
        <taxon>Bacteria</taxon>
        <taxon>Pseudomonadati</taxon>
        <taxon>Bacteroidota</taxon>
        <taxon>Flavobacteriia</taxon>
        <taxon>Flavobacteriales</taxon>
        <taxon>Flavobacteriaceae</taxon>
        <taxon>Lutibacter</taxon>
    </lineage>
</organism>
<dbReference type="GO" id="GO:0003677">
    <property type="term" value="F:DNA binding"/>
    <property type="evidence" value="ECO:0007669"/>
    <property type="project" value="UniProtKB-KW"/>
</dbReference>
<name>A0A238XHG1_9FLAO</name>
<keyword evidence="3" id="KW-1185">Reference proteome</keyword>
<protein>
    <submittedName>
        <fullName evidence="2">Predicted DNA-binding transcriptional regulator YafY, contains an HTH and WYL domains</fullName>
    </submittedName>
</protein>
<dbReference type="AlphaFoldDB" id="A0A238XHG1"/>
<dbReference type="InterPro" id="IPR051534">
    <property type="entry name" value="CBASS_pafABC_assoc_protein"/>
</dbReference>
<dbReference type="PANTHER" id="PTHR34580">
    <property type="match status" value="1"/>
</dbReference>
<feature type="domain" description="WYL" evidence="1">
    <location>
        <begin position="134"/>
        <end position="196"/>
    </location>
</feature>
<dbReference type="RefSeq" id="WP_089378152.1">
    <property type="nucleotide sequence ID" value="NZ_FZNX01000003.1"/>
</dbReference>
<dbReference type="OrthoDB" id="43316at2"/>
<gene>
    <name evidence="2" type="ORF">SAMN04488111_1835</name>
</gene>
<accession>A0A238XHG1</accession>
<evidence type="ECO:0000313" key="3">
    <source>
        <dbReference type="Proteomes" id="UP000198412"/>
    </source>
</evidence>